<dbReference type="InterPro" id="IPR023393">
    <property type="entry name" value="START-like_dom_sf"/>
</dbReference>
<dbReference type="EMBL" id="CAJZBQ010000021">
    <property type="protein sequence ID" value="CAG9318943.1"/>
    <property type="molecule type" value="Genomic_DNA"/>
</dbReference>
<proteinExistence type="predicted"/>
<keyword evidence="2" id="KW-1185">Reference proteome</keyword>
<dbReference type="SUPFAM" id="SSF55961">
    <property type="entry name" value="Bet v1-like"/>
    <property type="match status" value="1"/>
</dbReference>
<dbReference type="Proteomes" id="UP001162131">
    <property type="component" value="Unassembled WGS sequence"/>
</dbReference>
<gene>
    <name evidence="1" type="ORF">BSTOLATCC_MIC22301</name>
</gene>
<evidence type="ECO:0008006" key="3">
    <source>
        <dbReference type="Google" id="ProtNLM"/>
    </source>
</evidence>
<reference evidence="1" key="1">
    <citation type="submission" date="2021-09" db="EMBL/GenBank/DDBJ databases">
        <authorList>
            <consortium name="AG Swart"/>
            <person name="Singh M."/>
            <person name="Singh A."/>
            <person name="Seah K."/>
            <person name="Emmerich C."/>
        </authorList>
    </citation>
    <scope>NUCLEOTIDE SEQUENCE</scope>
    <source>
        <strain evidence="1">ATCC30299</strain>
    </source>
</reference>
<evidence type="ECO:0000313" key="1">
    <source>
        <dbReference type="EMBL" id="CAG9318943.1"/>
    </source>
</evidence>
<sequence>MGCCSTRDSKDKSKFDIDPKAEEECMEIENTAMGLPSLISEARDMGLLDLENEKDPKIWDLWTYYLELNENAQWDPVLYEPWLDIKKIDSSKYNSDYPVSNATITFSHQIPLKILLEQLNVPEERMKWDKHFIRFEIVDGKFMNNYVTYRQIGAFGYKGDFLDRRVVAIYKDTVVIIFYAENDELRPPTKDFNRAKSIIGIHVIKVGNGKTVIQLVQQSDLNSALARLVAKLGPKKMKDWCKELVKRINSVHPNSAIQEQTLTV</sequence>
<accession>A0AAU9JB57</accession>
<dbReference type="AlphaFoldDB" id="A0AAU9JB57"/>
<name>A0AAU9JB57_9CILI</name>
<organism evidence="1 2">
    <name type="scientific">Blepharisma stoltei</name>
    <dbReference type="NCBI Taxonomy" id="1481888"/>
    <lineage>
        <taxon>Eukaryota</taxon>
        <taxon>Sar</taxon>
        <taxon>Alveolata</taxon>
        <taxon>Ciliophora</taxon>
        <taxon>Postciliodesmatophora</taxon>
        <taxon>Heterotrichea</taxon>
        <taxon>Heterotrichida</taxon>
        <taxon>Blepharismidae</taxon>
        <taxon>Blepharisma</taxon>
    </lineage>
</organism>
<evidence type="ECO:0000313" key="2">
    <source>
        <dbReference type="Proteomes" id="UP001162131"/>
    </source>
</evidence>
<protein>
    <recommendedName>
        <fullName evidence="3">START domain-containing protein</fullName>
    </recommendedName>
</protein>
<dbReference type="Gene3D" id="3.30.530.20">
    <property type="match status" value="1"/>
</dbReference>
<comment type="caution">
    <text evidence="1">The sequence shown here is derived from an EMBL/GenBank/DDBJ whole genome shotgun (WGS) entry which is preliminary data.</text>
</comment>